<keyword evidence="2" id="KW-1005">Bacterial flagellum biogenesis</keyword>
<dbReference type="Pfam" id="PF07378">
    <property type="entry name" value="FlbT"/>
    <property type="match status" value="1"/>
</dbReference>
<organism evidence="4 5">
    <name type="scientific">Hyphomicrobium nitrativorans NL23</name>
    <dbReference type="NCBI Taxonomy" id="1029756"/>
    <lineage>
        <taxon>Bacteria</taxon>
        <taxon>Pseudomonadati</taxon>
        <taxon>Pseudomonadota</taxon>
        <taxon>Alphaproteobacteria</taxon>
        <taxon>Hyphomicrobiales</taxon>
        <taxon>Hyphomicrobiaceae</taxon>
        <taxon>Hyphomicrobium</taxon>
    </lineage>
</organism>
<evidence type="ECO:0000313" key="5">
    <source>
        <dbReference type="Proteomes" id="UP000018542"/>
    </source>
</evidence>
<evidence type="ECO:0000256" key="3">
    <source>
        <dbReference type="ARBA" id="ARBA00022884"/>
    </source>
</evidence>
<keyword evidence="4" id="KW-0966">Cell projection</keyword>
<dbReference type="HOGENOM" id="CLU_130913_1_0_5"/>
<keyword evidence="3" id="KW-0694">RNA-binding</keyword>
<dbReference type="AlphaFoldDB" id="V5SAR0"/>
<sequence length="142" mass="15803">MSVATRVTLRPGERVFINGAVLAWDGRGSFDILNDVPYLLEHEILHAQQTVTPLRQLYYILQTMVLEPDGMETTREIFTQTMDALSGAFSNAEILAGLAAIRWQVAEGAVFPALKMLRTLVPIEDQILGRNKHAELRIVEAG</sequence>
<keyword evidence="1" id="KW-0678">Repressor</keyword>
<protein>
    <submittedName>
        <fullName evidence="4">Flagellar biosynthesis repressor FlbT</fullName>
    </submittedName>
</protein>
<reference evidence="4 5" key="1">
    <citation type="journal article" date="2014" name="Genome Announc.">
        <title>Complete Genome Sequence of Hyphomicrobium nitrativorans Strain NL23, a Denitrifying Bacterium Isolated from Biofilm of a Methanol-Fed Denitrification System Treating Seawater at the Montreal Biodome.</title>
        <authorList>
            <person name="Martineau C."/>
            <person name="Villeneuve C."/>
            <person name="Mauffrey F."/>
            <person name="Villemur R."/>
        </authorList>
    </citation>
    <scope>NUCLEOTIDE SEQUENCE [LARGE SCALE GENOMIC DNA]</scope>
    <source>
        <strain evidence="4">NL23</strain>
    </source>
</reference>
<dbReference type="GO" id="GO:0048027">
    <property type="term" value="F:mRNA 5'-UTR binding"/>
    <property type="evidence" value="ECO:0007669"/>
    <property type="project" value="InterPro"/>
</dbReference>
<dbReference type="PATRIC" id="fig|1029756.8.peg.827"/>
<dbReference type="RefSeq" id="WP_023786200.1">
    <property type="nucleotide sequence ID" value="NC_022997.1"/>
</dbReference>
<dbReference type="STRING" id="1029756.W911_03950"/>
<dbReference type="GO" id="GO:0044781">
    <property type="term" value="P:bacterial-type flagellum organization"/>
    <property type="evidence" value="ECO:0007669"/>
    <property type="project" value="UniProtKB-KW"/>
</dbReference>
<evidence type="ECO:0000256" key="2">
    <source>
        <dbReference type="ARBA" id="ARBA00022795"/>
    </source>
</evidence>
<keyword evidence="5" id="KW-1185">Reference proteome</keyword>
<dbReference type="KEGG" id="hni:W911_03950"/>
<gene>
    <name evidence="4" type="primary">flbT</name>
    <name evidence="4" type="ORF">W911_03950</name>
</gene>
<name>V5SAR0_9HYPH</name>
<dbReference type="GO" id="GO:0006402">
    <property type="term" value="P:mRNA catabolic process"/>
    <property type="evidence" value="ECO:0007669"/>
    <property type="project" value="InterPro"/>
</dbReference>
<dbReference type="GO" id="GO:1902209">
    <property type="term" value="P:negative regulation of bacterial-type flagellum assembly"/>
    <property type="evidence" value="ECO:0007669"/>
    <property type="project" value="InterPro"/>
</dbReference>
<dbReference type="OrthoDB" id="7932924at2"/>
<keyword evidence="4" id="KW-0969">Cilium</keyword>
<dbReference type="EMBL" id="CP006912">
    <property type="protein sequence ID" value="AHB47748.1"/>
    <property type="molecule type" value="Genomic_DNA"/>
</dbReference>
<dbReference type="InterPro" id="IPR009967">
    <property type="entry name" value="Flagellum_FlbT"/>
</dbReference>
<proteinExistence type="predicted"/>
<dbReference type="Proteomes" id="UP000018542">
    <property type="component" value="Chromosome"/>
</dbReference>
<accession>V5SAR0</accession>
<evidence type="ECO:0000256" key="1">
    <source>
        <dbReference type="ARBA" id="ARBA00022491"/>
    </source>
</evidence>
<evidence type="ECO:0000313" key="4">
    <source>
        <dbReference type="EMBL" id="AHB47748.1"/>
    </source>
</evidence>
<keyword evidence="4" id="KW-0282">Flagellum</keyword>